<accession>A0A8X7BX55</accession>
<keyword evidence="2" id="KW-1185">Reference proteome</keyword>
<comment type="caution">
    <text evidence="1">The sequence shown here is derived from an EMBL/GenBank/DDBJ whole genome shotgun (WGS) entry which is preliminary data.</text>
</comment>
<proteinExistence type="predicted"/>
<dbReference type="Proteomes" id="UP000886998">
    <property type="component" value="Unassembled WGS sequence"/>
</dbReference>
<reference evidence="1" key="1">
    <citation type="submission" date="2020-08" db="EMBL/GenBank/DDBJ databases">
        <title>Multicomponent nature underlies the extraordinary mechanical properties of spider dragline silk.</title>
        <authorList>
            <person name="Kono N."/>
            <person name="Nakamura H."/>
            <person name="Mori M."/>
            <person name="Yoshida Y."/>
            <person name="Ohtoshi R."/>
            <person name="Malay A.D."/>
            <person name="Moran D.A.P."/>
            <person name="Tomita M."/>
            <person name="Numata K."/>
            <person name="Arakawa K."/>
        </authorList>
    </citation>
    <scope>NUCLEOTIDE SEQUENCE</scope>
</reference>
<sequence length="81" mass="9108">MSCRASHISTFYRAREGSADTPPVCLFSVRAIPENEKEKTAFEPKLAYTRASRRGRWGLIGCHLRSEVEVTGSAGYLVRLY</sequence>
<dbReference type="EMBL" id="BMAV01005781">
    <property type="protein sequence ID" value="GFY47160.1"/>
    <property type="molecule type" value="Genomic_DNA"/>
</dbReference>
<evidence type="ECO:0000313" key="2">
    <source>
        <dbReference type="Proteomes" id="UP000886998"/>
    </source>
</evidence>
<organism evidence="1 2">
    <name type="scientific">Trichonephila inaurata madagascariensis</name>
    <dbReference type="NCBI Taxonomy" id="2747483"/>
    <lineage>
        <taxon>Eukaryota</taxon>
        <taxon>Metazoa</taxon>
        <taxon>Ecdysozoa</taxon>
        <taxon>Arthropoda</taxon>
        <taxon>Chelicerata</taxon>
        <taxon>Arachnida</taxon>
        <taxon>Araneae</taxon>
        <taxon>Araneomorphae</taxon>
        <taxon>Entelegynae</taxon>
        <taxon>Araneoidea</taxon>
        <taxon>Nephilidae</taxon>
        <taxon>Trichonephila</taxon>
        <taxon>Trichonephila inaurata</taxon>
    </lineage>
</organism>
<name>A0A8X7BX55_9ARAC</name>
<dbReference type="AlphaFoldDB" id="A0A8X7BX55"/>
<gene>
    <name evidence="1" type="ORF">TNIN_470541</name>
</gene>
<protein>
    <submittedName>
        <fullName evidence="1">Uncharacterized protein</fullName>
    </submittedName>
</protein>
<evidence type="ECO:0000313" key="1">
    <source>
        <dbReference type="EMBL" id="GFY47160.1"/>
    </source>
</evidence>